<evidence type="ECO:0000256" key="3">
    <source>
        <dbReference type="ARBA" id="ARBA00012663"/>
    </source>
</evidence>
<feature type="domain" description="Glycoside hydrolase family 3 C-terminal" evidence="10">
    <location>
        <begin position="400"/>
        <end position="558"/>
    </location>
</feature>
<feature type="signal peptide" evidence="7">
    <location>
        <begin position="1"/>
        <end position="19"/>
    </location>
</feature>
<dbReference type="Pfam" id="PF00144">
    <property type="entry name" value="Beta-lactamase"/>
    <property type="match status" value="1"/>
</dbReference>
<feature type="chain" id="PRO_5038145221" description="beta-N-acetylhexosaminidase" evidence="7">
    <location>
        <begin position="20"/>
        <end position="967"/>
    </location>
</feature>
<evidence type="ECO:0000259" key="10">
    <source>
        <dbReference type="Pfam" id="PF01915"/>
    </source>
</evidence>
<keyword evidence="5 6" id="KW-0326">Glycosidase</keyword>
<reference evidence="11" key="1">
    <citation type="submission" date="2020-03" db="EMBL/GenBank/DDBJ databases">
        <title>Psychroflexus Maritimus sp. nov., isolate from marine sediment.</title>
        <authorList>
            <person name="Zhong Y.-L."/>
        </authorList>
    </citation>
    <scope>NUCLEOTIDE SEQUENCE</scope>
    <source>
        <strain evidence="11">C1</strain>
    </source>
</reference>
<keyword evidence="4 6" id="KW-0378">Hydrolase</keyword>
<dbReference type="GO" id="GO:0005975">
    <property type="term" value="P:carbohydrate metabolic process"/>
    <property type="evidence" value="ECO:0007669"/>
    <property type="project" value="InterPro"/>
</dbReference>
<dbReference type="InterPro" id="IPR017853">
    <property type="entry name" value="GH"/>
</dbReference>
<evidence type="ECO:0000259" key="9">
    <source>
        <dbReference type="Pfam" id="PF00933"/>
    </source>
</evidence>
<dbReference type="AlphaFoldDB" id="A0A967AED7"/>
<dbReference type="PROSITE" id="PS00775">
    <property type="entry name" value="GLYCOSYL_HYDROL_F3"/>
    <property type="match status" value="1"/>
</dbReference>
<evidence type="ECO:0000259" key="8">
    <source>
        <dbReference type="Pfam" id="PF00144"/>
    </source>
</evidence>
<dbReference type="Pfam" id="PF00933">
    <property type="entry name" value="Glyco_hydro_3"/>
    <property type="match status" value="1"/>
</dbReference>
<evidence type="ECO:0000256" key="7">
    <source>
        <dbReference type="SAM" id="SignalP"/>
    </source>
</evidence>
<sequence>MKIYCFALFLFLVVQLGFSQNPLIHANSAQQKQWVDSVYNSLTVEQKIAQLFIVDVFTEKGERHISSIKNLIEKHQLGGVIFSKGSPHLQAQANNQLQAISTIPLLVTMDAEWGLAMRLDSTYAFPWNMTIGAVKDLKTVERVGYQIGKHNHRLGVHMNFAPVVDLNTNPDNPIIGNRSFGENKNRVAALATAFMNGMHKANVLSNVKHFPGHGDTDQDSHLTLPSIQFSEERIKEIELYPFQQLFKSGTHSVMIAHLDVPSLVAEKDLPTSLSFDVVTKLLKEEMEFEGLIFSDALNMKGVSNFNEPGEVDLMAFKAGVDVMLISKNIPKAIQLFHNAYQEGEITEVRLAHSVKKILQAKYLANLHHEQNKFVDEVNLYEELNEVTNQAIDEEVFAKAITLLKNDMGVLPIQPIKKESLAYVHLGDASGEAFFKALNKFKKVDYLDDQKIASLLPKLSEYDQVIIGHHKSDATPWKNYHFSENDLKLLQAIAKESNVILVNFTSPYALKKINSFISIDAVLQVYQNKEIAQTTAAQSIFGAYSIQGKLPVSIANVFSEGSGLKLNRNSILGYAYPENVGFSQELTSKLDSVANLVIDKEMSPGLQLLVARKGKIVHQKAYGYHTYKKLIPTSNHTIYDLASLTKILASLPLMMQIHEKGDFDFESTLSDLLPNLHGTNKADLKLKNVFSHYAGLQAWIPFFADTIEDFDTYYSSVKTEEHSIQVANNMYIKTTYIDSIYHKIIDSKLESSLEYKYSDLPFYLAKEYIEYYFGGSLKNLVRAHFYEPMNLKNLTYHPLEKFQLSQIAPSEEDLIWRNQLVHGHVHDQGAAMMGGIGGHAGLFGNSEDVAKILYLYLNKGKYSGKQFIQETTIDKFNTCYFCEDEVRRGIVFDKPQLKDSGPTCGCLSLESFGHSGFTGTYAWADPEEEIIYIFLSNRTFPSAENKKLIDENIRTEIQQIIYDSILED</sequence>
<comment type="caution">
    <text evidence="11">The sequence shown here is derived from an EMBL/GenBank/DDBJ whole genome shotgun (WGS) entry which is preliminary data.</text>
</comment>
<dbReference type="Gene3D" id="3.20.20.300">
    <property type="entry name" value="Glycoside hydrolase, family 3, N-terminal domain"/>
    <property type="match status" value="1"/>
</dbReference>
<dbReference type="Proteomes" id="UP000643701">
    <property type="component" value="Unassembled WGS sequence"/>
</dbReference>
<dbReference type="InterPro" id="IPR019800">
    <property type="entry name" value="Glyco_hydro_3_AS"/>
</dbReference>
<protein>
    <recommendedName>
        <fullName evidence="3">beta-N-acetylhexosaminidase</fullName>
        <ecNumber evidence="3">3.2.1.52</ecNumber>
    </recommendedName>
</protein>
<dbReference type="EMBL" id="JAANAS010000094">
    <property type="protein sequence ID" value="NGZ90717.1"/>
    <property type="molecule type" value="Genomic_DNA"/>
</dbReference>
<dbReference type="InterPro" id="IPR002772">
    <property type="entry name" value="Glyco_hydro_3_C"/>
</dbReference>
<evidence type="ECO:0000256" key="4">
    <source>
        <dbReference type="ARBA" id="ARBA00022801"/>
    </source>
</evidence>
<evidence type="ECO:0000256" key="1">
    <source>
        <dbReference type="ARBA" id="ARBA00001231"/>
    </source>
</evidence>
<organism evidence="11 12">
    <name type="scientific">Psychroflexus maritimus</name>
    <dbReference type="NCBI Taxonomy" id="2714865"/>
    <lineage>
        <taxon>Bacteria</taxon>
        <taxon>Pseudomonadati</taxon>
        <taxon>Bacteroidota</taxon>
        <taxon>Flavobacteriia</taxon>
        <taxon>Flavobacteriales</taxon>
        <taxon>Flavobacteriaceae</taxon>
        <taxon>Psychroflexus</taxon>
    </lineage>
</organism>
<dbReference type="InterPro" id="IPR001466">
    <property type="entry name" value="Beta-lactam-related"/>
</dbReference>
<evidence type="ECO:0000256" key="5">
    <source>
        <dbReference type="ARBA" id="ARBA00023295"/>
    </source>
</evidence>
<gene>
    <name evidence="11" type="ORF">G7034_10690</name>
</gene>
<dbReference type="GO" id="GO:0009254">
    <property type="term" value="P:peptidoglycan turnover"/>
    <property type="evidence" value="ECO:0007669"/>
    <property type="project" value="TreeGrafter"/>
</dbReference>
<dbReference type="Pfam" id="PF01915">
    <property type="entry name" value="Glyco_hydro_3_C"/>
    <property type="match status" value="1"/>
</dbReference>
<dbReference type="SUPFAM" id="SSF52279">
    <property type="entry name" value="Beta-D-glucan exohydrolase, C-terminal domain"/>
    <property type="match status" value="1"/>
</dbReference>
<dbReference type="InterPro" id="IPR001764">
    <property type="entry name" value="Glyco_hydro_3_N"/>
</dbReference>
<dbReference type="Gene3D" id="3.40.50.1700">
    <property type="entry name" value="Glycoside hydrolase family 3 C-terminal domain"/>
    <property type="match status" value="1"/>
</dbReference>
<dbReference type="Gene3D" id="3.40.710.10">
    <property type="entry name" value="DD-peptidase/beta-lactamase superfamily"/>
    <property type="match status" value="1"/>
</dbReference>
<evidence type="ECO:0000313" key="12">
    <source>
        <dbReference type="Proteomes" id="UP000643701"/>
    </source>
</evidence>
<keyword evidence="7" id="KW-0732">Signal</keyword>
<proteinExistence type="inferred from homology"/>
<dbReference type="InterPro" id="IPR050226">
    <property type="entry name" value="NagZ_Beta-hexosaminidase"/>
</dbReference>
<dbReference type="PANTHER" id="PTHR30480">
    <property type="entry name" value="BETA-HEXOSAMINIDASE-RELATED"/>
    <property type="match status" value="1"/>
</dbReference>
<evidence type="ECO:0000256" key="2">
    <source>
        <dbReference type="ARBA" id="ARBA00005336"/>
    </source>
</evidence>
<dbReference type="EC" id="3.2.1.52" evidence="3"/>
<keyword evidence="12" id="KW-1185">Reference proteome</keyword>
<accession>A0A967AED7</accession>
<name>A0A967AED7_9FLAO</name>
<dbReference type="SUPFAM" id="SSF56601">
    <property type="entry name" value="beta-lactamase/transpeptidase-like"/>
    <property type="match status" value="1"/>
</dbReference>
<comment type="catalytic activity">
    <reaction evidence="1">
        <text>Hydrolysis of terminal non-reducing N-acetyl-D-hexosamine residues in N-acetyl-beta-D-hexosaminides.</text>
        <dbReference type="EC" id="3.2.1.52"/>
    </reaction>
</comment>
<dbReference type="InterPro" id="IPR036962">
    <property type="entry name" value="Glyco_hydro_3_N_sf"/>
</dbReference>
<dbReference type="InterPro" id="IPR012338">
    <property type="entry name" value="Beta-lactam/transpept-like"/>
</dbReference>
<feature type="domain" description="Glycoside hydrolase family 3 N-terminal" evidence="9">
    <location>
        <begin position="43"/>
        <end position="359"/>
    </location>
</feature>
<comment type="similarity">
    <text evidence="2 6">Belongs to the glycosyl hydrolase 3 family.</text>
</comment>
<dbReference type="SUPFAM" id="SSF51445">
    <property type="entry name" value="(Trans)glycosidases"/>
    <property type="match status" value="1"/>
</dbReference>
<evidence type="ECO:0000313" key="11">
    <source>
        <dbReference type="EMBL" id="NGZ90717.1"/>
    </source>
</evidence>
<evidence type="ECO:0000256" key="6">
    <source>
        <dbReference type="RuleBase" id="RU361161"/>
    </source>
</evidence>
<dbReference type="PANTHER" id="PTHR30480:SF13">
    <property type="entry name" value="BETA-HEXOSAMINIDASE"/>
    <property type="match status" value="1"/>
</dbReference>
<feature type="domain" description="Beta-lactamase-related" evidence="8">
    <location>
        <begin position="597"/>
        <end position="945"/>
    </location>
</feature>
<dbReference type="GO" id="GO:0004563">
    <property type="term" value="F:beta-N-acetylhexosaminidase activity"/>
    <property type="evidence" value="ECO:0007669"/>
    <property type="project" value="UniProtKB-EC"/>
</dbReference>
<dbReference type="InterPro" id="IPR036881">
    <property type="entry name" value="Glyco_hydro_3_C_sf"/>
</dbReference>
<dbReference type="RefSeq" id="WP_166400948.1">
    <property type="nucleotide sequence ID" value="NZ_JAANAS010000094.1"/>
</dbReference>